<evidence type="ECO:0000313" key="3">
    <source>
        <dbReference type="Proteomes" id="UP000591131"/>
    </source>
</evidence>
<dbReference type="PANTHER" id="PTHR10666">
    <property type="entry name" value="UBIQUITIN"/>
    <property type="match status" value="1"/>
</dbReference>
<dbReference type="InterPro" id="IPR029071">
    <property type="entry name" value="Ubiquitin-like_domsf"/>
</dbReference>
<dbReference type="PROSITE" id="PS50053">
    <property type="entry name" value="UBIQUITIN_2"/>
    <property type="match status" value="4"/>
</dbReference>
<protein>
    <recommendedName>
        <fullName evidence="1">Ubiquitin-like domain-containing protein</fullName>
    </recommendedName>
</protein>
<keyword evidence="3" id="KW-1185">Reference proteome</keyword>
<dbReference type="SMART" id="SM00213">
    <property type="entry name" value="UBQ"/>
    <property type="match status" value="3"/>
</dbReference>
<evidence type="ECO:0000259" key="1">
    <source>
        <dbReference type="PROSITE" id="PS50053"/>
    </source>
</evidence>
<dbReference type="Proteomes" id="UP000591131">
    <property type="component" value="Unassembled WGS sequence"/>
</dbReference>
<accession>A0A7J6LBJ0</accession>
<dbReference type="Pfam" id="PF00240">
    <property type="entry name" value="ubiquitin"/>
    <property type="match status" value="3"/>
</dbReference>
<dbReference type="Gene3D" id="3.10.20.90">
    <property type="entry name" value="Phosphatidylinositol 3-kinase Catalytic Subunit, Chain A, domain 1"/>
    <property type="match status" value="4"/>
</dbReference>
<dbReference type="OrthoDB" id="428577at2759"/>
<dbReference type="InterPro" id="IPR050158">
    <property type="entry name" value="Ubiquitin_ubiquitin-like"/>
</dbReference>
<dbReference type="Pfam" id="PF14560">
    <property type="entry name" value="Ubiquitin_2"/>
    <property type="match status" value="1"/>
</dbReference>
<feature type="domain" description="Ubiquitin-like" evidence="1">
    <location>
        <begin position="151"/>
        <end position="237"/>
    </location>
</feature>
<sequence>MPTHLFLADAERTRPAEVVEAEILDTIKDIKTKLSKATGIPPAEQMLFLDKCLIEDDRQTVKKLLPRVAEANKFNPQFVLRNCGDVEIPVMKLTGDAITIPVNASDTISTIKAKIEKAARIPADKQVLAVAGSIRQDYRAVAEYVSRQLTHHVMVKLVSIVEISCCGFVASGIELGVTLSTTIGEVKQRLRDELDIPIGQEKLFSNTREELDDRATMKDCGIKEEGFLVLTLQTVEGLEAEAIDLNGWTDSVFIAPSDTVDKVKEAVKKSTGFPVDRQKIMFRGEELSSGRIYKHAAEYSLPVYLQLDRALFVEVKNSSGKHHSIPIKPCSDIEELKRSLWSLGYSIRSQLFHNGLEISGNLRICDDTLREVRQGAPLNLKEYPKGKPLLVYIKEDKSEKKHRVLCHEHYLVEELRMRIQRDLKIPLDGLALEFRGDGSARMEILKIRIAVQNSNIEQTRAWTGSFQPSGRRDDNLGTHALLPLNELRNIKFGWIGEKDTLVRAHNCGLLLDFGCVLRM</sequence>
<dbReference type="SUPFAM" id="SSF54236">
    <property type="entry name" value="Ubiquitin-like"/>
    <property type="match status" value="4"/>
</dbReference>
<feature type="domain" description="Ubiquitin-like" evidence="1">
    <location>
        <begin position="86"/>
        <end position="144"/>
    </location>
</feature>
<gene>
    <name evidence="2" type="ORF">FOL47_008836</name>
</gene>
<dbReference type="EMBL" id="JAAPAO010000587">
    <property type="protein sequence ID" value="KAF4656614.1"/>
    <property type="molecule type" value="Genomic_DNA"/>
</dbReference>
<reference evidence="2 3" key="1">
    <citation type="submission" date="2020-04" db="EMBL/GenBank/DDBJ databases">
        <title>Perkinsus chesapeaki whole genome sequence.</title>
        <authorList>
            <person name="Bogema D.R."/>
        </authorList>
    </citation>
    <scope>NUCLEOTIDE SEQUENCE [LARGE SCALE GENOMIC DNA]</scope>
    <source>
        <strain evidence="2">ATCC PRA-425</strain>
    </source>
</reference>
<name>A0A7J6LBJ0_PERCH</name>
<feature type="domain" description="Ubiquitin-like" evidence="1">
    <location>
        <begin position="228"/>
        <end position="301"/>
    </location>
</feature>
<proteinExistence type="predicted"/>
<evidence type="ECO:0000313" key="2">
    <source>
        <dbReference type="EMBL" id="KAF4656614.1"/>
    </source>
</evidence>
<dbReference type="InterPro" id="IPR000626">
    <property type="entry name" value="Ubiquitin-like_dom"/>
</dbReference>
<comment type="caution">
    <text evidence="2">The sequence shown here is derived from an EMBL/GenBank/DDBJ whole genome shotgun (WGS) entry which is preliminary data.</text>
</comment>
<feature type="domain" description="Ubiquitin-like" evidence="1">
    <location>
        <begin position="3"/>
        <end position="64"/>
    </location>
</feature>
<organism evidence="2 3">
    <name type="scientific">Perkinsus chesapeaki</name>
    <name type="common">Clam parasite</name>
    <name type="synonym">Perkinsus andrewsi</name>
    <dbReference type="NCBI Taxonomy" id="330153"/>
    <lineage>
        <taxon>Eukaryota</taxon>
        <taxon>Sar</taxon>
        <taxon>Alveolata</taxon>
        <taxon>Perkinsozoa</taxon>
        <taxon>Perkinsea</taxon>
        <taxon>Perkinsida</taxon>
        <taxon>Perkinsidae</taxon>
        <taxon>Perkinsus</taxon>
    </lineage>
</organism>
<dbReference type="AlphaFoldDB" id="A0A7J6LBJ0"/>
<dbReference type="CDD" id="cd17039">
    <property type="entry name" value="Ubl_ubiquitin_like"/>
    <property type="match status" value="3"/>
</dbReference>